<dbReference type="GO" id="GO:0008270">
    <property type="term" value="F:zinc ion binding"/>
    <property type="evidence" value="ECO:0007669"/>
    <property type="project" value="UniProtKB-UniRule"/>
</dbReference>
<keyword evidence="6 9" id="KW-0482">Metalloprotease</keyword>
<evidence type="ECO:0000256" key="10">
    <source>
        <dbReference type="RuleBase" id="RU361183"/>
    </source>
</evidence>
<dbReference type="PANTHER" id="PTHR10127:SF899">
    <property type="entry name" value="ASTACIN-LIKE METALLOENDOPEPTIDASE-RELATED"/>
    <property type="match status" value="1"/>
</dbReference>
<dbReference type="PIRSF" id="PIRSF038057">
    <property type="entry name" value="Hatching_enzyme_Uvs2"/>
    <property type="match status" value="1"/>
</dbReference>
<keyword evidence="13" id="KW-1185">Reference proteome</keyword>
<dbReference type="Pfam" id="PF01400">
    <property type="entry name" value="Astacin"/>
    <property type="match status" value="1"/>
</dbReference>
<dbReference type="GeneID" id="117352247"/>
<comment type="cofactor">
    <cofactor evidence="9 10">
        <name>Zn(2+)</name>
        <dbReference type="ChEBI" id="CHEBI:29105"/>
    </cofactor>
    <text evidence="9 10">Binds 1 zinc ion per subunit.</text>
</comment>
<dbReference type="PROSITE" id="PS51864">
    <property type="entry name" value="ASTACIN"/>
    <property type="match status" value="1"/>
</dbReference>
<keyword evidence="1 9" id="KW-0645">Protease</keyword>
<feature type="domain" description="CUB" evidence="11">
    <location>
        <begin position="279"/>
        <end position="397"/>
    </location>
</feature>
<evidence type="ECO:0000256" key="8">
    <source>
        <dbReference type="PROSITE-ProRule" id="PRU00059"/>
    </source>
</evidence>
<evidence type="ECO:0000256" key="5">
    <source>
        <dbReference type="ARBA" id="ARBA00022833"/>
    </source>
</evidence>
<evidence type="ECO:0000256" key="3">
    <source>
        <dbReference type="ARBA" id="ARBA00022729"/>
    </source>
</evidence>
<evidence type="ECO:0000256" key="6">
    <source>
        <dbReference type="ARBA" id="ARBA00023049"/>
    </source>
</evidence>
<feature type="active site" evidence="9">
    <location>
        <position position="176"/>
    </location>
</feature>
<evidence type="ECO:0000313" key="13">
    <source>
        <dbReference type="Proteomes" id="UP000515159"/>
    </source>
</evidence>
<dbReference type="InterPro" id="IPR006026">
    <property type="entry name" value="Peptidase_Metallo"/>
</dbReference>
<accession>A0A6P8P5K1</accession>
<dbReference type="SUPFAM" id="SSF49854">
    <property type="entry name" value="Spermadhesin, CUB domain"/>
    <property type="match status" value="2"/>
</dbReference>
<keyword evidence="2 9" id="KW-0479">Metal-binding</keyword>
<comment type="caution">
    <text evidence="8">Lacks conserved residue(s) required for the propagation of feature annotation.</text>
</comment>
<feature type="domain" description="Peptidase M12A" evidence="12">
    <location>
        <begin position="71"/>
        <end position="277"/>
    </location>
</feature>
<dbReference type="OrthoDB" id="291007at2759"/>
<evidence type="ECO:0000256" key="4">
    <source>
        <dbReference type="ARBA" id="ARBA00022801"/>
    </source>
</evidence>
<feature type="binding site" evidence="9">
    <location>
        <position position="179"/>
    </location>
    <ligand>
        <name>Zn(2+)</name>
        <dbReference type="ChEBI" id="CHEBI:29105"/>
        <note>catalytic</note>
    </ligand>
</feature>
<keyword evidence="7" id="KW-1015">Disulfide bond</keyword>
<evidence type="ECO:0000256" key="9">
    <source>
        <dbReference type="PROSITE-ProRule" id="PRU01211"/>
    </source>
</evidence>
<feature type="chain" id="PRO_5028513064" description="Metalloendopeptidase" evidence="10">
    <location>
        <begin position="20"/>
        <end position="508"/>
    </location>
</feature>
<dbReference type="FunFam" id="2.60.120.290:FF:000013">
    <property type="entry name" value="Membrane frizzled-related protein"/>
    <property type="match status" value="1"/>
</dbReference>
<gene>
    <name evidence="14" type="primary">LOC117352247</name>
</gene>
<evidence type="ECO:0000259" key="12">
    <source>
        <dbReference type="PROSITE" id="PS51864"/>
    </source>
</evidence>
<dbReference type="PRINTS" id="PR00480">
    <property type="entry name" value="ASTACIN"/>
</dbReference>
<dbReference type="PANTHER" id="PTHR10127">
    <property type="entry name" value="DISCOIDIN, CUB, EGF, LAMININ , AND ZINC METALLOPROTEASE DOMAIN CONTAINING"/>
    <property type="match status" value="1"/>
</dbReference>
<sequence length="508" mass="57116">MALVSEIVILVALLHVALGFPNLMRRAEEGRRWIYLPFYSQAEDEKMIFNKILRLNRGSPQKLSEGDIALRSVRSAWNCPASNCFWPKSSDGTIPVPYTFSLVYSEDHRATITLAMQEFTTMTCIRFIPRKAESNYVQFTSSPRSGCWSYIGMVGGGQALNLEQEGCLERGIIEHELSHALGFIHENNRSDRDAYVQIQWQYVSEGDRYNLKRQTDSNNLGLLYDYNSVMHMGRYSYTNTSGMATIVPVPDPNISIGQRYGLSNLDIAKINKLYNCNLCRTLLSEPTGKFSFSLSPTLWTGGSCLWLMRIPSEQGSSKQTQVLLKFNRFYIQSSPGCSSNYITVYDGDSRTSPLLLDRACAMRQALAMVASSNHMLLEFFSDGMNASSNFSASYSSVNCGGTFTSTKGVVTSPNFPSEYPPSLDCTWTIIAPLGYKIYLKMNAFELEDSAYCTYDYLTISDSDGFLGKYCGYYGMLPMLFSGSSLVLAFHSDEFMEFQGFNATYFFQN</sequence>
<dbReference type="RefSeq" id="XP_033784472.1">
    <property type="nucleotide sequence ID" value="XM_033928581.1"/>
</dbReference>
<dbReference type="AlphaFoldDB" id="A0A6P8P5K1"/>
<dbReference type="InterPro" id="IPR017370">
    <property type="entry name" value="Hatching_enzyme_Uvs2-like"/>
</dbReference>
<evidence type="ECO:0000259" key="11">
    <source>
        <dbReference type="PROSITE" id="PS01180"/>
    </source>
</evidence>
<dbReference type="SMART" id="SM00042">
    <property type="entry name" value="CUB"/>
    <property type="match status" value="2"/>
</dbReference>
<dbReference type="InterPro" id="IPR024079">
    <property type="entry name" value="MetalloPept_cat_dom_sf"/>
</dbReference>
<dbReference type="InterPro" id="IPR000859">
    <property type="entry name" value="CUB_dom"/>
</dbReference>
<feature type="domain" description="CUB" evidence="11">
    <location>
        <begin position="399"/>
        <end position="507"/>
    </location>
</feature>
<keyword evidence="5 9" id="KW-0862">Zinc</keyword>
<dbReference type="SMART" id="SM00235">
    <property type="entry name" value="ZnMc"/>
    <property type="match status" value="1"/>
</dbReference>
<dbReference type="InterPro" id="IPR001506">
    <property type="entry name" value="Peptidase_M12A"/>
</dbReference>
<dbReference type="InParanoid" id="A0A6P8P5K1"/>
<evidence type="ECO:0000256" key="2">
    <source>
        <dbReference type="ARBA" id="ARBA00022723"/>
    </source>
</evidence>
<dbReference type="GO" id="GO:0006508">
    <property type="term" value="P:proteolysis"/>
    <property type="evidence" value="ECO:0007669"/>
    <property type="project" value="UniProtKB-KW"/>
</dbReference>
<dbReference type="PROSITE" id="PS01180">
    <property type="entry name" value="CUB"/>
    <property type="match status" value="2"/>
</dbReference>
<evidence type="ECO:0000256" key="1">
    <source>
        <dbReference type="ARBA" id="ARBA00022670"/>
    </source>
</evidence>
<reference evidence="14" key="1">
    <citation type="submission" date="2025-08" db="UniProtKB">
        <authorList>
            <consortium name="RefSeq"/>
        </authorList>
    </citation>
    <scope>IDENTIFICATION</scope>
</reference>
<dbReference type="Gene3D" id="2.60.120.290">
    <property type="entry name" value="Spermadhesin, CUB domain"/>
    <property type="match status" value="2"/>
</dbReference>
<evidence type="ECO:0000313" key="14">
    <source>
        <dbReference type="RefSeq" id="XP_033784472.1"/>
    </source>
</evidence>
<dbReference type="KEGG" id="gsh:117352247"/>
<dbReference type="Gene3D" id="3.40.390.10">
    <property type="entry name" value="Collagenase (Catalytic Domain)"/>
    <property type="match status" value="1"/>
</dbReference>
<proteinExistence type="predicted"/>
<keyword evidence="4 9" id="KW-0378">Hydrolase</keyword>
<evidence type="ECO:0000256" key="7">
    <source>
        <dbReference type="ARBA" id="ARBA00023157"/>
    </source>
</evidence>
<dbReference type="Proteomes" id="UP000515159">
    <property type="component" value="Chromosome 19"/>
</dbReference>
<dbReference type="InterPro" id="IPR035914">
    <property type="entry name" value="Sperma_CUB_dom_sf"/>
</dbReference>
<dbReference type="CDD" id="cd00041">
    <property type="entry name" value="CUB"/>
    <property type="match status" value="2"/>
</dbReference>
<keyword evidence="3 10" id="KW-0732">Signal</keyword>
<feature type="binding site" evidence="9">
    <location>
        <position position="185"/>
    </location>
    <ligand>
        <name>Zn(2+)</name>
        <dbReference type="ChEBI" id="CHEBI:29105"/>
        <note>catalytic</note>
    </ligand>
</feature>
<dbReference type="EC" id="3.4.24.-" evidence="10"/>
<name>A0A6P8P5K1_GEOSA</name>
<feature type="signal peptide" evidence="10">
    <location>
        <begin position="1"/>
        <end position="19"/>
    </location>
</feature>
<organism evidence="13 14">
    <name type="scientific">Geotrypetes seraphini</name>
    <name type="common">Gaboon caecilian</name>
    <name type="synonym">Caecilia seraphini</name>
    <dbReference type="NCBI Taxonomy" id="260995"/>
    <lineage>
        <taxon>Eukaryota</taxon>
        <taxon>Metazoa</taxon>
        <taxon>Chordata</taxon>
        <taxon>Craniata</taxon>
        <taxon>Vertebrata</taxon>
        <taxon>Euteleostomi</taxon>
        <taxon>Amphibia</taxon>
        <taxon>Gymnophiona</taxon>
        <taxon>Geotrypetes</taxon>
    </lineage>
</organism>
<dbReference type="Pfam" id="PF00431">
    <property type="entry name" value="CUB"/>
    <property type="match status" value="2"/>
</dbReference>
<dbReference type="SUPFAM" id="SSF55486">
    <property type="entry name" value="Metalloproteases ('zincins'), catalytic domain"/>
    <property type="match status" value="1"/>
</dbReference>
<dbReference type="GO" id="GO:0004222">
    <property type="term" value="F:metalloendopeptidase activity"/>
    <property type="evidence" value="ECO:0007669"/>
    <property type="project" value="UniProtKB-UniRule"/>
</dbReference>
<dbReference type="FunFam" id="3.40.390.10:FF:000040">
    <property type="entry name" value="Metalloendopeptidase"/>
    <property type="match status" value="1"/>
</dbReference>
<protein>
    <recommendedName>
        <fullName evidence="10">Metalloendopeptidase</fullName>
        <ecNumber evidence="10">3.4.24.-</ecNumber>
    </recommendedName>
</protein>
<feature type="binding site" evidence="9">
    <location>
        <position position="175"/>
    </location>
    <ligand>
        <name>Zn(2+)</name>
        <dbReference type="ChEBI" id="CHEBI:29105"/>
        <note>catalytic</note>
    </ligand>
</feature>